<keyword evidence="2" id="KW-1133">Transmembrane helix</keyword>
<feature type="region of interest" description="Disordered" evidence="1">
    <location>
        <begin position="1"/>
        <end position="22"/>
    </location>
</feature>
<evidence type="ECO:0000313" key="4">
    <source>
        <dbReference type="Proteomes" id="UP000748025"/>
    </source>
</evidence>
<keyword evidence="4" id="KW-1185">Reference proteome</keyword>
<organism evidence="3 4">
    <name type="scientific">Claviceps pusilla</name>
    <dbReference type="NCBI Taxonomy" id="123648"/>
    <lineage>
        <taxon>Eukaryota</taxon>
        <taxon>Fungi</taxon>
        <taxon>Dikarya</taxon>
        <taxon>Ascomycota</taxon>
        <taxon>Pezizomycotina</taxon>
        <taxon>Sordariomycetes</taxon>
        <taxon>Hypocreomycetidae</taxon>
        <taxon>Hypocreales</taxon>
        <taxon>Clavicipitaceae</taxon>
        <taxon>Claviceps</taxon>
    </lineage>
</organism>
<name>A0A9P7N4S6_9HYPO</name>
<comment type="caution">
    <text evidence="3">The sequence shown here is derived from an EMBL/GenBank/DDBJ whole genome shotgun (WGS) entry which is preliminary data.</text>
</comment>
<accession>A0A9P7N4S6</accession>
<gene>
    <name evidence="3" type="ORF">E4U43_003389</name>
</gene>
<evidence type="ECO:0000256" key="1">
    <source>
        <dbReference type="SAM" id="MobiDB-lite"/>
    </source>
</evidence>
<protein>
    <submittedName>
        <fullName evidence="3">Uncharacterized protein</fullName>
    </submittedName>
</protein>
<evidence type="ECO:0000256" key="2">
    <source>
        <dbReference type="SAM" id="Phobius"/>
    </source>
</evidence>
<sequence>MGLVPQKKLVEHANSPASDGSEIDRCDVTIAEQKITFLACFQGGVASLGGFIFGYIRHV</sequence>
<proteinExistence type="predicted"/>
<feature type="transmembrane region" description="Helical" evidence="2">
    <location>
        <begin position="35"/>
        <end position="56"/>
    </location>
</feature>
<dbReference type="Proteomes" id="UP000748025">
    <property type="component" value="Unassembled WGS sequence"/>
</dbReference>
<keyword evidence="2" id="KW-0812">Transmembrane</keyword>
<dbReference type="AlphaFoldDB" id="A0A9P7N4S6"/>
<dbReference type="OrthoDB" id="10539163at2759"/>
<evidence type="ECO:0000313" key="3">
    <source>
        <dbReference type="EMBL" id="KAG5993821.1"/>
    </source>
</evidence>
<dbReference type="EMBL" id="SRPW01002310">
    <property type="protein sequence ID" value="KAG5993821.1"/>
    <property type="molecule type" value="Genomic_DNA"/>
</dbReference>
<keyword evidence="2" id="KW-0472">Membrane</keyword>
<reference evidence="3" key="1">
    <citation type="journal article" date="2020" name="bioRxiv">
        <title>Whole genome comparisons of ergot fungi reveals the divergence and evolution of species within the genus Claviceps are the result of varying mechanisms driving genome evolution and host range expansion.</title>
        <authorList>
            <person name="Wyka S.A."/>
            <person name="Mondo S.J."/>
            <person name="Liu M."/>
            <person name="Dettman J."/>
            <person name="Nalam V."/>
            <person name="Broders K.D."/>
        </authorList>
    </citation>
    <scope>NUCLEOTIDE SEQUENCE</scope>
    <source>
        <strain evidence="3">CCC 602</strain>
    </source>
</reference>